<evidence type="ECO:0000313" key="6">
    <source>
        <dbReference type="Proteomes" id="UP000054166"/>
    </source>
</evidence>
<name>A0A0C3B2G4_PILCF</name>
<dbReference type="EMBL" id="KN833004">
    <property type="protein sequence ID" value="KIM80408.1"/>
    <property type="molecule type" value="Genomic_DNA"/>
</dbReference>
<reference evidence="5 6" key="1">
    <citation type="submission" date="2014-04" db="EMBL/GenBank/DDBJ databases">
        <authorList>
            <consortium name="DOE Joint Genome Institute"/>
            <person name="Kuo A."/>
            <person name="Tarkka M."/>
            <person name="Buscot F."/>
            <person name="Kohler A."/>
            <person name="Nagy L.G."/>
            <person name="Floudas D."/>
            <person name="Copeland A."/>
            <person name="Barry K.W."/>
            <person name="Cichocki N."/>
            <person name="Veneault-Fourrey C."/>
            <person name="LaButti K."/>
            <person name="Lindquist E.A."/>
            <person name="Lipzen A."/>
            <person name="Lundell T."/>
            <person name="Morin E."/>
            <person name="Murat C."/>
            <person name="Sun H."/>
            <person name="Tunlid A."/>
            <person name="Henrissat B."/>
            <person name="Grigoriev I.V."/>
            <person name="Hibbett D.S."/>
            <person name="Martin F."/>
            <person name="Nordberg H.P."/>
            <person name="Cantor M.N."/>
            <person name="Hua S.X."/>
        </authorList>
    </citation>
    <scope>NUCLEOTIDE SEQUENCE [LARGE SCALE GENOMIC DNA]</scope>
    <source>
        <strain evidence="5 6">F 1598</strain>
    </source>
</reference>
<organism evidence="5 6">
    <name type="scientific">Piloderma croceum (strain F 1598)</name>
    <dbReference type="NCBI Taxonomy" id="765440"/>
    <lineage>
        <taxon>Eukaryota</taxon>
        <taxon>Fungi</taxon>
        <taxon>Dikarya</taxon>
        <taxon>Basidiomycota</taxon>
        <taxon>Agaricomycotina</taxon>
        <taxon>Agaricomycetes</taxon>
        <taxon>Agaricomycetidae</taxon>
        <taxon>Atheliales</taxon>
        <taxon>Atheliaceae</taxon>
        <taxon>Piloderma</taxon>
    </lineage>
</organism>
<dbReference type="Proteomes" id="UP000054166">
    <property type="component" value="Unassembled WGS sequence"/>
</dbReference>
<evidence type="ECO:0008006" key="7">
    <source>
        <dbReference type="Google" id="ProtNLM"/>
    </source>
</evidence>
<keyword evidence="1" id="KW-0479">Metal-binding</keyword>
<dbReference type="PANTHER" id="PTHR23057">
    <property type="entry name" value="JUXTAPOSED WITH ANOTHER ZINC FINGER PROTEIN 1"/>
    <property type="match status" value="1"/>
</dbReference>
<accession>A0A0C3B2G4</accession>
<dbReference type="InParanoid" id="A0A0C3B2G4"/>
<dbReference type="STRING" id="765440.A0A0C3B2G4"/>
<evidence type="ECO:0000256" key="4">
    <source>
        <dbReference type="ARBA" id="ARBA00022833"/>
    </source>
</evidence>
<dbReference type="GO" id="GO:0005634">
    <property type="term" value="C:nucleus"/>
    <property type="evidence" value="ECO:0007669"/>
    <property type="project" value="TreeGrafter"/>
</dbReference>
<evidence type="ECO:0000313" key="5">
    <source>
        <dbReference type="EMBL" id="KIM80408.1"/>
    </source>
</evidence>
<keyword evidence="4" id="KW-0862">Zinc</keyword>
<evidence type="ECO:0000256" key="3">
    <source>
        <dbReference type="ARBA" id="ARBA00022771"/>
    </source>
</evidence>
<keyword evidence="6" id="KW-1185">Reference proteome</keyword>
<dbReference type="AlphaFoldDB" id="A0A0C3B2G4"/>
<sequence>MSWQEPLDFSSAHVPTSSFHTSSGAYAHSSSPSPFERMSSVERDCCSNFTCCGLHLSDLHSLLEHFEEAHVVVIDNAGNPVFPHSGASDDFDEYYQSSVNTELESDHPAYPYTSIVCGYPQLDPQPAHVPRQSVPVSPLEVESPTPSAHYPLHTFLQHEHATEDSEILADIDTSSVESDNNLNSPSSAQPVALPPSFFVADTSHQRAHSYEHRHHKSYKSRMLGTKLQLYPRRREKTHKCPTPGCSKSYLNPNGLKYHVEKGTCKIEPMYSLCN</sequence>
<gene>
    <name evidence="5" type="ORF">PILCRDRAFT_532442</name>
</gene>
<reference evidence="6" key="2">
    <citation type="submission" date="2015-01" db="EMBL/GenBank/DDBJ databases">
        <title>Evolutionary Origins and Diversification of the Mycorrhizal Mutualists.</title>
        <authorList>
            <consortium name="DOE Joint Genome Institute"/>
            <consortium name="Mycorrhizal Genomics Consortium"/>
            <person name="Kohler A."/>
            <person name="Kuo A."/>
            <person name="Nagy L.G."/>
            <person name="Floudas D."/>
            <person name="Copeland A."/>
            <person name="Barry K.W."/>
            <person name="Cichocki N."/>
            <person name="Veneault-Fourrey C."/>
            <person name="LaButti K."/>
            <person name="Lindquist E.A."/>
            <person name="Lipzen A."/>
            <person name="Lundell T."/>
            <person name="Morin E."/>
            <person name="Murat C."/>
            <person name="Riley R."/>
            <person name="Ohm R."/>
            <person name="Sun H."/>
            <person name="Tunlid A."/>
            <person name="Henrissat B."/>
            <person name="Grigoriev I.V."/>
            <person name="Hibbett D.S."/>
            <person name="Martin F."/>
        </authorList>
    </citation>
    <scope>NUCLEOTIDE SEQUENCE [LARGE SCALE GENOMIC DNA]</scope>
    <source>
        <strain evidence="6">F 1598</strain>
    </source>
</reference>
<keyword evidence="3" id="KW-0863">Zinc-finger</keyword>
<dbReference type="HOGENOM" id="CLU_088658_0_0_1"/>
<dbReference type="GO" id="GO:0008270">
    <property type="term" value="F:zinc ion binding"/>
    <property type="evidence" value="ECO:0007669"/>
    <property type="project" value="UniProtKB-KW"/>
</dbReference>
<dbReference type="OrthoDB" id="3269380at2759"/>
<evidence type="ECO:0000256" key="2">
    <source>
        <dbReference type="ARBA" id="ARBA00022737"/>
    </source>
</evidence>
<dbReference type="InterPro" id="IPR051580">
    <property type="entry name" value="ZnF-Chromatin_assoc"/>
</dbReference>
<dbReference type="PANTHER" id="PTHR23057:SF0">
    <property type="entry name" value="JUXTAPOSED WITH ANOTHER ZINC FINGER PROTEIN 1"/>
    <property type="match status" value="1"/>
</dbReference>
<proteinExistence type="predicted"/>
<keyword evidence="2" id="KW-0677">Repeat</keyword>
<protein>
    <recommendedName>
        <fullName evidence="7">C2H2-type domain-containing protein</fullName>
    </recommendedName>
</protein>
<evidence type="ECO:0000256" key="1">
    <source>
        <dbReference type="ARBA" id="ARBA00022723"/>
    </source>
</evidence>